<dbReference type="Proteomes" id="UP000694044">
    <property type="component" value="Unassembled WGS sequence"/>
</dbReference>
<feature type="coiled-coil region" evidence="1">
    <location>
        <begin position="265"/>
        <end position="318"/>
    </location>
</feature>
<feature type="region of interest" description="Disordered" evidence="2">
    <location>
        <begin position="568"/>
        <end position="593"/>
    </location>
</feature>
<gene>
    <name evidence="3" type="ORF">PHYPSEUDO_012132</name>
</gene>
<feature type="compositionally biased region" description="Polar residues" evidence="2">
    <location>
        <begin position="457"/>
        <end position="469"/>
    </location>
</feature>
<accession>A0A8T1VAM5</accession>
<evidence type="ECO:0000313" key="4">
    <source>
        <dbReference type="Proteomes" id="UP000694044"/>
    </source>
</evidence>
<dbReference type="AlphaFoldDB" id="A0A8T1VAM5"/>
<proteinExistence type="predicted"/>
<comment type="caution">
    <text evidence="3">The sequence shown here is derived from an EMBL/GenBank/DDBJ whole genome shotgun (WGS) entry which is preliminary data.</text>
</comment>
<feature type="compositionally biased region" description="Polar residues" evidence="2">
    <location>
        <begin position="479"/>
        <end position="508"/>
    </location>
</feature>
<evidence type="ECO:0000256" key="1">
    <source>
        <dbReference type="SAM" id="Coils"/>
    </source>
</evidence>
<evidence type="ECO:0008006" key="5">
    <source>
        <dbReference type="Google" id="ProtNLM"/>
    </source>
</evidence>
<protein>
    <recommendedName>
        <fullName evidence="5">Lebercilin domain-containing protein</fullName>
    </recommendedName>
</protein>
<feature type="compositionally biased region" description="Low complexity" evidence="2">
    <location>
        <begin position="89"/>
        <end position="101"/>
    </location>
</feature>
<feature type="compositionally biased region" description="Polar residues" evidence="2">
    <location>
        <begin position="574"/>
        <end position="586"/>
    </location>
</feature>
<feature type="region of interest" description="Disordered" evidence="2">
    <location>
        <begin position="724"/>
        <end position="769"/>
    </location>
</feature>
<feature type="region of interest" description="Disordered" evidence="2">
    <location>
        <begin position="431"/>
        <end position="516"/>
    </location>
</feature>
<organism evidence="3 4">
    <name type="scientific">Phytophthora pseudosyringae</name>
    <dbReference type="NCBI Taxonomy" id="221518"/>
    <lineage>
        <taxon>Eukaryota</taxon>
        <taxon>Sar</taxon>
        <taxon>Stramenopiles</taxon>
        <taxon>Oomycota</taxon>
        <taxon>Peronosporomycetes</taxon>
        <taxon>Peronosporales</taxon>
        <taxon>Peronosporaceae</taxon>
        <taxon>Phytophthora</taxon>
    </lineage>
</organism>
<keyword evidence="4" id="KW-1185">Reference proteome</keyword>
<evidence type="ECO:0000256" key="2">
    <source>
        <dbReference type="SAM" id="MobiDB-lite"/>
    </source>
</evidence>
<feature type="compositionally biased region" description="Acidic residues" evidence="2">
    <location>
        <begin position="760"/>
        <end position="769"/>
    </location>
</feature>
<dbReference type="EMBL" id="JAGDFM010000570">
    <property type="protein sequence ID" value="KAG7377139.1"/>
    <property type="molecule type" value="Genomic_DNA"/>
</dbReference>
<name>A0A8T1VAM5_9STRA</name>
<dbReference type="OrthoDB" id="3222at2759"/>
<keyword evidence="1" id="KW-0175">Coiled coil</keyword>
<feature type="region of interest" description="Disordered" evidence="2">
    <location>
        <begin position="82"/>
        <end position="134"/>
    </location>
</feature>
<reference evidence="3" key="1">
    <citation type="submission" date="2021-02" db="EMBL/GenBank/DDBJ databases">
        <authorList>
            <person name="Palmer J.M."/>
        </authorList>
    </citation>
    <scope>NUCLEOTIDE SEQUENCE</scope>
    <source>
        <strain evidence="3">SCRP734</strain>
    </source>
</reference>
<evidence type="ECO:0000313" key="3">
    <source>
        <dbReference type="EMBL" id="KAG7377139.1"/>
    </source>
</evidence>
<sequence>MARQYVGTEASQSSPWLEINGEVFEERDRRLNSEGILDDGEEDGIDLEGYEEYLEHLKSKAGIRPCSARVIRPIPTEPPRLFMINANNPVPTRPVRPVSARPRMRSTPRSSLDDRTLNGYQSRSSGVGVRRKRQGEKMVHARIRAVYNDVGRSSLSTKQMAAPYSAASALNSKSGAFQEAEIHDEYYRLLDAESELKAACLQEQQKRVKAVANVRRLEEIIAMKDKKIESLLHAKAVGADRSLSMNGSIAQRELAERARQFHALTQKLRQKIAQQSQLLSSYEEAMQSLRSGIKSTNLMELDEERSQLYEELRHHQELLNRQRFEWEALQQKLGAFADAEASSKLQITKLLQENKIISHEKRKLEKEVGYLKSRVGLIQCNLTLEQRKRTYDREFSESVGKRTASSPTQKEMLAQALEEMKKLMRRETMASIKREKLKSPKAGTFPQRPDAFPPPATNKSATTAQSTVPTPAPKPPSRSAVTSLATPRASSAANTHSQGAAARQTASGNGDYRTKIDSTSAAAPATTTLPVAIASSASQDQSKHFDLHKTGHDETKEALVVIHVEPGESRSSTHRYNPQWQHSHQAGNHDASEKEICPATAENGQLLTEDVHCTPAVGQPGAGQITNEEWLEMQYQTCTTTQSTLQLTASTLELGDSDDLDSASSADMLDDAQHLRNDPDMENIGYIDDVADAALISFEVPKEEAVDMEEEAPSSLPLVASTVEDAAQEESQDEGGQLSQAFDDLYASDFLDTDAQASMEDSEDAEEAT</sequence>